<keyword evidence="2" id="KW-1185">Reference proteome</keyword>
<sequence>MILEADEPERLYAFATYVATLVARGEPVAVFVTGRAVKAFSRQGYAGPDLPESMDWRRILADAKELGEVKIYICETVAKAYGVSEFWLADGVGSMFSFLENVNSVVVF</sequence>
<dbReference type="eggNOG" id="arCOG02065">
    <property type="taxonomic scope" value="Archaea"/>
</dbReference>
<accession>F2L0F2</accession>
<evidence type="ECO:0000313" key="1">
    <source>
        <dbReference type="EMBL" id="AEA12634.1"/>
    </source>
</evidence>
<dbReference type="Gene3D" id="3.40.1260.10">
    <property type="entry name" value="DsrEFH-like"/>
    <property type="match status" value="1"/>
</dbReference>
<dbReference type="AlphaFoldDB" id="F2L0F2"/>
<proteinExistence type="predicted"/>
<evidence type="ECO:0008006" key="3">
    <source>
        <dbReference type="Google" id="ProtNLM"/>
    </source>
</evidence>
<dbReference type="Proteomes" id="UP000008138">
    <property type="component" value="Chromosome"/>
</dbReference>
<name>F2L0F2_THEU7</name>
<dbReference type="KEGG" id="tuz:TUZN_1155"/>
<reference key="2">
    <citation type="submission" date="2011-03" db="EMBL/GenBank/DDBJ databases">
        <title>Complete genome sequence of the thermoacidophilic crenarchaeon Thermoproteus uzoniensis 768-20.</title>
        <authorList>
            <person name="Mardanov A.V."/>
            <person name="Gumerov V.M."/>
            <person name="Beletsky A.V."/>
            <person name="Prokofeva M.I."/>
            <person name="Bonch-Osmolovskaya E.A."/>
            <person name="Ravin N.V."/>
            <person name="Skryabin K.G."/>
        </authorList>
    </citation>
    <scope>NUCLEOTIDE SEQUENCE</scope>
    <source>
        <strain>768-20</strain>
    </source>
</reference>
<dbReference type="SUPFAM" id="SSF75169">
    <property type="entry name" value="DsrEFH-like"/>
    <property type="match status" value="1"/>
</dbReference>
<organism evidence="1 2">
    <name type="scientific">Thermoproteus uzoniensis (strain 768-20)</name>
    <dbReference type="NCBI Taxonomy" id="999630"/>
    <lineage>
        <taxon>Archaea</taxon>
        <taxon>Thermoproteota</taxon>
        <taxon>Thermoprotei</taxon>
        <taxon>Thermoproteales</taxon>
        <taxon>Thermoproteaceae</taxon>
        <taxon>Thermoproteus</taxon>
    </lineage>
</organism>
<reference evidence="1 2" key="1">
    <citation type="journal article" date="2011" name="J. Bacteriol.">
        <title>Complete genome sequence of the thermoacidophilic crenarchaeon Thermoproteus uzoniensis 768-20.</title>
        <authorList>
            <person name="Mardanov A.V."/>
            <person name="Gumerov V.M."/>
            <person name="Beletsky A.V."/>
            <person name="Prokofeva M.I."/>
            <person name="Bonch-Osmolovskaya E.A."/>
            <person name="Ravin N.V."/>
            <person name="Skryabin K.G."/>
        </authorList>
    </citation>
    <scope>NUCLEOTIDE SEQUENCE [LARGE SCALE GENOMIC DNA]</scope>
    <source>
        <strain evidence="1 2">768-20</strain>
    </source>
</reference>
<dbReference type="InterPro" id="IPR027396">
    <property type="entry name" value="DsrEFH-like"/>
</dbReference>
<protein>
    <recommendedName>
        <fullName evidence="3">DsrE family protein</fullName>
    </recommendedName>
</protein>
<dbReference type="HOGENOM" id="CLU_1998823_0_0_2"/>
<dbReference type="EMBL" id="CP002590">
    <property type="protein sequence ID" value="AEA12634.1"/>
    <property type="molecule type" value="Genomic_DNA"/>
</dbReference>
<dbReference type="STRING" id="999630.TUZN_1155"/>
<evidence type="ECO:0000313" key="2">
    <source>
        <dbReference type="Proteomes" id="UP000008138"/>
    </source>
</evidence>
<gene>
    <name evidence="1" type="ordered locus">TUZN_1155</name>
</gene>